<dbReference type="PROSITE" id="PS50928">
    <property type="entry name" value="ABC_TM1"/>
    <property type="match status" value="1"/>
</dbReference>
<keyword evidence="3" id="KW-1003">Cell membrane</keyword>
<sequence length="294" mass="32608">MALPAYATFSQRLWHYAYLAICAVVLFFLVAPLIVVIPLSFSKSPFLHFTPEFLRLDPEAFSLRWYRIMIGDCSAPDITTVCSDRWKDGARNSLFIAVFATFLATTLGTLASLALSRVYTPFRRTLMAIMISPLIVPLIITASGMFMFFAKFQLVATFTGMIIAHTVLGIPFVVITVTATLISFDHNLTRAASGLGGTPFYNFFKIQVPLITPGVVAGGLFAFITSFDEVVIVLFIGSQNQITLPRQMWSGIRQEISPTILSVATILVILSILLLTTVELLRRRSERLRGIRPS</sequence>
<feature type="domain" description="ABC transmembrane type-1" evidence="9">
    <location>
        <begin position="90"/>
        <end position="278"/>
    </location>
</feature>
<keyword evidence="4" id="KW-0997">Cell inner membrane</keyword>
<evidence type="ECO:0000256" key="1">
    <source>
        <dbReference type="ARBA" id="ARBA00004429"/>
    </source>
</evidence>
<evidence type="ECO:0000256" key="5">
    <source>
        <dbReference type="ARBA" id="ARBA00022692"/>
    </source>
</evidence>
<feature type="transmembrane region" description="Helical" evidence="8">
    <location>
        <begin position="94"/>
        <end position="115"/>
    </location>
</feature>
<dbReference type="EMBL" id="CZRL01000128">
    <property type="protein sequence ID" value="CUS55272.1"/>
    <property type="molecule type" value="Genomic_DNA"/>
</dbReference>
<feature type="transmembrane region" description="Helical" evidence="8">
    <location>
        <begin position="256"/>
        <end position="281"/>
    </location>
</feature>
<dbReference type="GO" id="GO:0055085">
    <property type="term" value="P:transmembrane transport"/>
    <property type="evidence" value="ECO:0007669"/>
    <property type="project" value="InterPro"/>
</dbReference>
<dbReference type="Gene3D" id="1.10.3720.10">
    <property type="entry name" value="MetI-like"/>
    <property type="match status" value="1"/>
</dbReference>
<organism evidence="10">
    <name type="scientific">hydrothermal vent metagenome</name>
    <dbReference type="NCBI Taxonomy" id="652676"/>
    <lineage>
        <taxon>unclassified sequences</taxon>
        <taxon>metagenomes</taxon>
        <taxon>ecological metagenomes</taxon>
    </lineage>
</organism>
<protein>
    <submittedName>
        <fullName evidence="10">Spermidine Putrescine ABC transporter permease component potC (TC_3.A.1.11.1)</fullName>
    </submittedName>
</protein>
<keyword evidence="5 8" id="KW-0812">Transmembrane</keyword>
<proteinExistence type="predicted"/>
<dbReference type="SUPFAM" id="SSF161098">
    <property type="entry name" value="MetI-like"/>
    <property type="match status" value="1"/>
</dbReference>
<evidence type="ECO:0000256" key="4">
    <source>
        <dbReference type="ARBA" id="ARBA00022519"/>
    </source>
</evidence>
<evidence type="ECO:0000256" key="6">
    <source>
        <dbReference type="ARBA" id="ARBA00022989"/>
    </source>
</evidence>
<evidence type="ECO:0000256" key="3">
    <source>
        <dbReference type="ARBA" id="ARBA00022475"/>
    </source>
</evidence>
<keyword evidence="2" id="KW-0813">Transport</keyword>
<evidence type="ECO:0000313" key="10">
    <source>
        <dbReference type="EMBL" id="CUS55272.1"/>
    </source>
</evidence>
<name>A0A170PSM2_9ZZZZ</name>
<dbReference type="GO" id="GO:0005886">
    <property type="term" value="C:plasma membrane"/>
    <property type="evidence" value="ECO:0007669"/>
    <property type="project" value="UniProtKB-SubCell"/>
</dbReference>
<feature type="transmembrane region" description="Helical" evidence="8">
    <location>
        <begin position="162"/>
        <end position="184"/>
    </location>
</feature>
<dbReference type="PANTHER" id="PTHR43357">
    <property type="entry name" value="INNER MEMBRANE ABC TRANSPORTER PERMEASE PROTEIN YDCV"/>
    <property type="match status" value="1"/>
</dbReference>
<feature type="transmembrane region" description="Helical" evidence="8">
    <location>
        <begin position="16"/>
        <end position="41"/>
    </location>
</feature>
<evidence type="ECO:0000256" key="8">
    <source>
        <dbReference type="SAM" id="Phobius"/>
    </source>
</evidence>
<gene>
    <name evidence="10" type="ORF">MGWOODY_XGa2283</name>
</gene>
<accession>A0A170PSM2</accession>
<dbReference type="CDD" id="cd06261">
    <property type="entry name" value="TM_PBP2"/>
    <property type="match status" value="1"/>
</dbReference>
<dbReference type="Pfam" id="PF00528">
    <property type="entry name" value="BPD_transp_1"/>
    <property type="match status" value="1"/>
</dbReference>
<keyword evidence="6 8" id="KW-1133">Transmembrane helix</keyword>
<evidence type="ECO:0000259" key="9">
    <source>
        <dbReference type="PROSITE" id="PS50928"/>
    </source>
</evidence>
<evidence type="ECO:0000256" key="2">
    <source>
        <dbReference type="ARBA" id="ARBA00022448"/>
    </source>
</evidence>
<keyword evidence="7 8" id="KW-0472">Membrane</keyword>
<dbReference type="AlphaFoldDB" id="A0A170PSM2"/>
<dbReference type="InterPro" id="IPR035906">
    <property type="entry name" value="MetI-like_sf"/>
</dbReference>
<evidence type="ECO:0000256" key="7">
    <source>
        <dbReference type="ARBA" id="ARBA00023136"/>
    </source>
</evidence>
<dbReference type="InterPro" id="IPR000515">
    <property type="entry name" value="MetI-like"/>
</dbReference>
<feature type="transmembrane region" description="Helical" evidence="8">
    <location>
        <begin position="127"/>
        <end position="150"/>
    </location>
</feature>
<reference evidence="10" key="1">
    <citation type="submission" date="2015-10" db="EMBL/GenBank/DDBJ databases">
        <authorList>
            <person name="Gilbert D.G."/>
        </authorList>
    </citation>
    <scope>NUCLEOTIDE SEQUENCE</scope>
</reference>
<feature type="transmembrane region" description="Helical" evidence="8">
    <location>
        <begin position="210"/>
        <end position="236"/>
    </location>
</feature>
<dbReference type="PANTHER" id="PTHR43357:SF4">
    <property type="entry name" value="INNER MEMBRANE ABC TRANSPORTER PERMEASE PROTEIN YDCV"/>
    <property type="match status" value="1"/>
</dbReference>
<comment type="subcellular location">
    <subcellularLocation>
        <location evidence="1">Cell inner membrane</location>
        <topology evidence="1">Multi-pass membrane protein</topology>
    </subcellularLocation>
</comment>